<evidence type="ECO:0000313" key="8">
    <source>
        <dbReference type="EMBL" id="KAK9826499.1"/>
    </source>
</evidence>
<comment type="catalytic activity">
    <reaction evidence="5 7">
        <text>D-erythrose 4-phosphate + phosphoenolpyruvate + H2O = 7-phospho-2-dehydro-3-deoxy-D-arabino-heptonate + phosphate</text>
        <dbReference type="Rhea" id="RHEA:14717"/>
        <dbReference type="ChEBI" id="CHEBI:15377"/>
        <dbReference type="ChEBI" id="CHEBI:16897"/>
        <dbReference type="ChEBI" id="CHEBI:43474"/>
        <dbReference type="ChEBI" id="CHEBI:58394"/>
        <dbReference type="ChEBI" id="CHEBI:58702"/>
        <dbReference type="EC" id="2.5.1.54"/>
    </reaction>
</comment>
<dbReference type="EC" id="2.5.1.54" evidence="7"/>
<keyword evidence="7" id="KW-0809">Transit peptide</keyword>
<evidence type="ECO:0000256" key="3">
    <source>
        <dbReference type="ARBA" id="ARBA00022679"/>
    </source>
</evidence>
<dbReference type="Proteomes" id="UP001445335">
    <property type="component" value="Unassembled WGS sequence"/>
</dbReference>
<protein>
    <recommendedName>
        <fullName evidence="7">Phospho-2-dehydro-3-deoxyheptonate aldolase</fullName>
        <ecNumber evidence="7">2.5.1.54</ecNumber>
    </recommendedName>
</protein>
<evidence type="ECO:0000256" key="6">
    <source>
        <dbReference type="PIRSR" id="PIRSR602480-1"/>
    </source>
</evidence>
<evidence type="ECO:0000313" key="9">
    <source>
        <dbReference type="Proteomes" id="UP001445335"/>
    </source>
</evidence>
<dbReference type="Pfam" id="PF01474">
    <property type="entry name" value="DAHP_synth_2"/>
    <property type="match status" value="1"/>
</dbReference>
<keyword evidence="9" id="KW-1185">Reference proteome</keyword>
<comment type="caution">
    <text evidence="8">The sequence shown here is derived from an EMBL/GenBank/DDBJ whole genome shotgun (WGS) entry which is preliminary data.</text>
</comment>
<feature type="binding site" evidence="6">
    <location>
        <position position="317"/>
    </location>
    <ligand>
        <name>Mn(2+)</name>
        <dbReference type="ChEBI" id="CHEBI:29035"/>
    </ligand>
</feature>
<dbReference type="AlphaFoldDB" id="A0AAW1QYA5"/>
<evidence type="ECO:0000256" key="7">
    <source>
        <dbReference type="RuleBase" id="RU363071"/>
    </source>
</evidence>
<comment type="similarity">
    <text evidence="2 7">Belongs to the class-II DAHP synthase family.</text>
</comment>
<evidence type="ECO:0000256" key="5">
    <source>
        <dbReference type="ARBA" id="ARBA00047508"/>
    </source>
</evidence>
<name>A0AAW1QYA5_9CHLO</name>
<feature type="binding site" evidence="6">
    <location>
        <position position="254"/>
    </location>
    <ligand>
        <name>phosphoenolpyruvate</name>
        <dbReference type="ChEBI" id="CHEBI:58702"/>
    </ligand>
</feature>
<dbReference type="Gene3D" id="3.20.20.70">
    <property type="entry name" value="Aldolase class I"/>
    <property type="match status" value="1"/>
</dbReference>
<evidence type="ECO:0000256" key="2">
    <source>
        <dbReference type="ARBA" id="ARBA00008911"/>
    </source>
</evidence>
<keyword evidence="7" id="KW-0934">Plastid</keyword>
<dbReference type="GO" id="GO:0009507">
    <property type="term" value="C:chloroplast"/>
    <property type="evidence" value="ECO:0007669"/>
    <property type="project" value="UniProtKB-SubCell"/>
</dbReference>
<proteinExistence type="inferred from homology"/>
<feature type="binding site" evidence="6">
    <location>
        <position position="388"/>
    </location>
    <ligand>
        <name>Mn(2+)</name>
        <dbReference type="ChEBI" id="CHEBI:29035"/>
    </ligand>
</feature>
<gene>
    <name evidence="8" type="ORF">WJX81_006610</name>
</gene>
<evidence type="ECO:0000256" key="4">
    <source>
        <dbReference type="ARBA" id="ARBA00023141"/>
    </source>
</evidence>
<feature type="binding site" evidence="6">
    <location>
        <position position="285"/>
    </location>
    <ligand>
        <name>phosphoenolpyruvate</name>
        <dbReference type="ChEBI" id="CHEBI:58702"/>
    </ligand>
</feature>
<dbReference type="EMBL" id="JALJOU010000064">
    <property type="protein sequence ID" value="KAK9826499.1"/>
    <property type="molecule type" value="Genomic_DNA"/>
</dbReference>
<keyword evidence="3 7" id="KW-0808">Transferase</keyword>
<feature type="binding site" evidence="6">
    <location>
        <position position="358"/>
    </location>
    <ligand>
        <name>Mn(2+)</name>
        <dbReference type="ChEBI" id="CHEBI:29035"/>
    </ligand>
</feature>
<dbReference type="InterPro" id="IPR002480">
    <property type="entry name" value="DAHP_synth_2"/>
</dbReference>
<keyword evidence="6" id="KW-0104">Cadmium</keyword>
<dbReference type="NCBIfam" id="TIGR01358">
    <property type="entry name" value="DAHP_synth_II"/>
    <property type="match status" value="1"/>
</dbReference>
<dbReference type="PANTHER" id="PTHR21337">
    <property type="entry name" value="PHOSPHO-2-DEHYDRO-3-DEOXYHEPTONATE ALDOLASE 1, 2"/>
    <property type="match status" value="1"/>
</dbReference>
<feature type="binding site" evidence="6">
    <location>
        <position position="33"/>
    </location>
    <ligand>
        <name>Mn(2+)</name>
        <dbReference type="ChEBI" id="CHEBI:29035"/>
    </ligand>
</feature>
<keyword evidence="7" id="KW-0150">Chloroplast</keyword>
<sequence length="428" mass="46938">MPPLVFAGECRNLQARLAKCAAGEAFLLQGGDCAESFSQFSANRIRDAFRVMLQMAVVMMFGGGIPVVKVGRMAGQFAKPRSADLETIDGVALPSYRGDIINGQEFTAEARVPDPNRMVQAYNQSAATLNLLRGFATGGYAGLKRVMKWNLDFMAKSDEGKAYLDVAKRVDEAIQFMLACGLDYSTAHMSETEFYVSHECLLLDYESALTREDSTTGLWYDCSGHMVWCGERTRQLDGAHLEFLRGIGNPIGVKISDKMDPSQLVSMIGAFNPENTPGRLAIVVRMGADKLRAKLPSLVSAVQSAGQTVTWVCDPMHANTEAVGRYKTRRYDNIRAEVEAFFDVHEAEGTVPGGIHLEMTGDNVTECLGGGSSIAETDLDSRYHTHCDPRLNAEQALEMSFYVASRLRQRKERIAAESALDLTADVDL</sequence>
<feature type="binding site" evidence="6">
    <location>
        <begin position="231"/>
        <end position="232"/>
    </location>
    <ligand>
        <name>phosphoenolpyruvate</name>
        <dbReference type="ChEBI" id="CHEBI:58702"/>
    </ligand>
</feature>
<dbReference type="PANTHER" id="PTHR21337:SF0">
    <property type="entry name" value="PHOSPHO-2-DEHYDRO-3-DEOXYHEPTONATE ALDOLASE"/>
    <property type="match status" value="1"/>
</dbReference>
<accession>A0AAW1QYA5</accession>
<reference evidence="8 9" key="1">
    <citation type="journal article" date="2024" name="Nat. Commun.">
        <title>Phylogenomics reveals the evolutionary origins of lichenization in chlorophyte algae.</title>
        <authorList>
            <person name="Puginier C."/>
            <person name="Libourel C."/>
            <person name="Otte J."/>
            <person name="Skaloud P."/>
            <person name="Haon M."/>
            <person name="Grisel S."/>
            <person name="Petersen M."/>
            <person name="Berrin J.G."/>
            <person name="Delaux P.M."/>
            <person name="Dal Grande F."/>
            <person name="Keller J."/>
        </authorList>
    </citation>
    <scope>NUCLEOTIDE SEQUENCE [LARGE SCALE GENOMIC DNA]</scope>
    <source>
        <strain evidence="8 9">SAG 245.80</strain>
    </source>
</reference>
<keyword evidence="4 7" id="KW-0057">Aromatic amino acid biosynthesis</keyword>
<dbReference type="SUPFAM" id="SSF51569">
    <property type="entry name" value="Aldolase"/>
    <property type="match status" value="1"/>
</dbReference>
<feature type="binding site" evidence="6">
    <location>
        <position position="72"/>
    </location>
    <ligand>
        <name>phosphoenolpyruvate</name>
        <dbReference type="ChEBI" id="CHEBI:58702"/>
    </ligand>
</feature>
<comment type="cofactor">
    <cofactor evidence="6">
        <name>Mn(2+)</name>
        <dbReference type="ChEBI" id="CHEBI:29035"/>
    </cofactor>
    <cofactor evidence="6">
        <name>Co(2+)</name>
        <dbReference type="ChEBI" id="CHEBI:48828"/>
    </cofactor>
    <cofactor evidence="6">
        <name>Cd(2+)</name>
        <dbReference type="ChEBI" id="CHEBI:48775"/>
    </cofactor>
    <text evidence="6">Binds 1 divalent cation per subunit. The enzyme is active with manganese, cobalt or cadmium ions.</text>
</comment>
<dbReference type="GO" id="GO:0009073">
    <property type="term" value="P:aromatic amino acid family biosynthetic process"/>
    <property type="evidence" value="ECO:0007669"/>
    <property type="project" value="UniProtKB-KW"/>
</dbReference>
<organism evidence="8 9">
    <name type="scientific">Elliptochloris bilobata</name>
    <dbReference type="NCBI Taxonomy" id="381761"/>
    <lineage>
        <taxon>Eukaryota</taxon>
        <taxon>Viridiplantae</taxon>
        <taxon>Chlorophyta</taxon>
        <taxon>core chlorophytes</taxon>
        <taxon>Trebouxiophyceae</taxon>
        <taxon>Trebouxiophyceae incertae sedis</taxon>
        <taxon>Elliptochloris clade</taxon>
        <taxon>Elliptochloris</taxon>
    </lineage>
</organism>
<keyword evidence="6" id="KW-0170">Cobalt</keyword>
<comment type="subcellular location">
    <subcellularLocation>
        <location evidence="7">Plastid</location>
        <location evidence="7">Chloroplast</location>
    </subcellularLocation>
</comment>
<dbReference type="GO" id="GO:0003849">
    <property type="term" value="F:3-deoxy-7-phosphoheptulonate synthase activity"/>
    <property type="evidence" value="ECO:0007669"/>
    <property type="project" value="UniProtKB-EC"/>
</dbReference>
<comment type="pathway">
    <text evidence="1 7">Metabolic intermediate biosynthesis; chorismate biosynthesis; chorismate from D-erythrose 4-phosphate and phosphoenolpyruvate: step 1/7.</text>
</comment>
<evidence type="ECO:0000256" key="1">
    <source>
        <dbReference type="ARBA" id="ARBA00004688"/>
    </source>
</evidence>
<keyword evidence="6" id="KW-0464">Manganese</keyword>
<dbReference type="InterPro" id="IPR013785">
    <property type="entry name" value="Aldolase_TIM"/>
</dbReference>
<dbReference type="GO" id="GO:0008652">
    <property type="term" value="P:amino acid biosynthetic process"/>
    <property type="evidence" value="ECO:0007669"/>
    <property type="project" value="UniProtKB-KW"/>
</dbReference>
<keyword evidence="7" id="KW-0028">Amino-acid biosynthesis</keyword>